<name>A0A1I5G4E5_9FLAO</name>
<sequence length="221" mass="25435">MKNILEIDSIQKYVNKDFSLYDVYLRCETGEILGIFGRNGSGKSLLMKIIFGTEKADHKFIRINNKYINQPYKVGDNVVYLPQNSFLPKKLSLQKILKLYLDKDCIKDLIDDEIIQKISASKIHELSGGELRYLELKLLLKSKAKFILLDEPLNALSPIIKEKVIELIISEKATKGIIITDHDYNNINSIATQNYLMHQGSLKKITSNEDLIFYNYLPNTF</sequence>
<dbReference type="SUPFAM" id="SSF52540">
    <property type="entry name" value="P-loop containing nucleoside triphosphate hydrolases"/>
    <property type="match status" value="1"/>
</dbReference>
<proteinExistence type="predicted"/>
<evidence type="ECO:0000256" key="1">
    <source>
        <dbReference type="ARBA" id="ARBA00022741"/>
    </source>
</evidence>
<evidence type="ECO:0000313" key="4">
    <source>
        <dbReference type="EMBL" id="SFO30905.1"/>
    </source>
</evidence>
<evidence type="ECO:0000259" key="3">
    <source>
        <dbReference type="PROSITE" id="PS50893"/>
    </source>
</evidence>
<dbReference type="GO" id="GO:0016887">
    <property type="term" value="F:ATP hydrolysis activity"/>
    <property type="evidence" value="ECO:0007669"/>
    <property type="project" value="InterPro"/>
</dbReference>
<dbReference type="InterPro" id="IPR027417">
    <property type="entry name" value="P-loop_NTPase"/>
</dbReference>
<dbReference type="GO" id="GO:0005524">
    <property type="term" value="F:ATP binding"/>
    <property type="evidence" value="ECO:0007669"/>
    <property type="project" value="UniProtKB-KW"/>
</dbReference>
<dbReference type="InterPro" id="IPR003593">
    <property type="entry name" value="AAA+_ATPase"/>
</dbReference>
<dbReference type="PROSITE" id="PS50893">
    <property type="entry name" value="ABC_TRANSPORTER_2"/>
    <property type="match status" value="1"/>
</dbReference>
<gene>
    <name evidence="4" type="ORF">SAMN05421741_13526</name>
</gene>
<protein>
    <submittedName>
        <fullName evidence="4">ABC-type lipopolysaccharide export system, ATPase component</fullName>
    </submittedName>
</protein>
<dbReference type="Proteomes" id="UP000199036">
    <property type="component" value="Unassembled WGS sequence"/>
</dbReference>
<dbReference type="RefSeq" id="WP_091526203.1">
    <property type="nucleotide sequence ID" value="NZ_FOVI01000035.1"/>
</dbReference>
<keyword evidence="5" id="KW-1185">Reference proteome</keyword>
<feature type="domain" description="ABC transporter" evidence="3">
    <location>
        <begin position="5"/>
        <end position="221"/>
    </location>
</feature>
<dbReference type="Pfam" id="PF00005">
    <property type="entry name" value="ABC_tran"/>
    <property type="match status" value="1"/>
</dbReference>
<dbReference type="PANTHER" id="PTHR43158">
    <property type="entry name" value="SKFA PEPTIDE EXPORT ATP-BINDING PROTEIN SKFE"/>
    <property type="match status" value="1"/>
</dbReference>
<evidence type="ECO:0000313" key="5">
    <source>
        <dbReference type="Proteomes" id="UP000199036"/>
    </source>
</evidence>
<accession>A0A1I5G4E5</accession>
<keyword evidence="1" id="KW-0547">Nucleotide-binding</keyword>
<dbReference type="InterPro" id="IPR003439">
    <property type="entry name" value="ABC_transporter-like_ATP-bd"/>
</dbReference>
<dbReference type="AlphaFoldDB" id="A0A1I5G4E5"/>
<dbReference type="OrthoDB" id="9801987at2"/>
<dbReference type="EMBL" id="FOVI01000035">
    <property type="protein sequence ID" value="SFO30905.1"/>
    <property type="molecule type" value="Genomic_DNA"/>
</dbReference>
<dbReference type="STRING" id="913024.SAMN05421741_13526"/>
<dbReference type="Gene3D" id="3.40.50.300">
    <property type="entry name" value="P-loop containing nucleotide triphosphate hydrolases"/>
    <property type="match status" value="1"/>
</dbReference>
<evidence type="ECO:0000256" key="2">
    <source>
        <dbReference type="ARBA" id="ARBA00022840"/>
    </source>
</evidence>
<dbReference type="PANTHER" id="PTHR43158:SF2">
    <property type="entry name" value="SKFA PEPTIDE EXPORT ATP-BINDING PROTEIN SKFE"/>
    <property type="match status" value="1"/>
</dbReference>
<reference evidence="5" key="1">
    <citation type="submission" date="2016-10" db="EMBL/GenBank/DDBJ databases">
        <authorList>
            <person name="Varghese N."/>
            <person name="Submissions S."/>
        </authorList>
    </citation>
    <scope>NUCLEOTIDE SEQUENCE [LARGE SCALE GENOMIC DNA]</scope>
    <source>
        <strain evidence="5">DS-12</strain>
    </source>
</reference>
<dbReference type="SMART" id="SM00382">
    <property type="entry name" value="AAA"/>
    <property type="match status" value="1"/>
</dbReference>
<organism evidence="4 5">
    <name type="scientific">Paenimyroides ummariense</name>
    <dbReference type="NCBI Taxonomy" id="913024"/>
    <lineage>
        <taxon>Bacteria</taxon>
        <taxon>Pseudomonadati</taxon>
        <taxon>Bacteroidota</taxon>
        <taxon>Flavobacteriia</taxon>
        <taxon>Flavobacteriales</taxon>
        <taxon>Flavobacteriaceae</taxon>
        <taxon>Paenimyroides</taxon>
    </lineage>
</organism>
<keyword evidence="2" id="KW-0067">ATP-binding</keyword>